<feature type="chain" id="PRO_5029669365" evidence="1">
    <location>
        <begin position="27"/>
        <end position="149"/>
    </location>
</feature>
<keyword evidence="1" id="KW-0732">Signal</keyword>
<dbReference type="Proteomes" id="UP000593571">
    <property type="component" value="Unassembled WGS sequence"/>
</dbReference>
<dbReference type="Gene3D" id="3.60.10.10">
    <property type="entry name" value="Endonuclease/exonuclease/phosphatase"/>
    <property type="match status" value="1"/>
</dbReference>
<dbReference type="PROSITE" id="PS51257">
    <property type="entry name" value="PROKAR_LIPOPROTEIN"/>
    <property type="match status" value="1"/>
</dbReference>
<dbReference type="InterPro" id="IPR036691">
    <property type="entry name" value="Endo/exonu/phosph_ase_sf"/>
</dbReference>
<evidence type="ECO:0000313" key="2">
    <source>
        <dbReference type="EMBL" id="KAF6441002.1"/>
    </source>
</evidence>
<protein>
    <submittedName>
        <fullName evidence="2">Uncharacterized protein</fullName>
    </submittedName>
</protein>
<evidence type="ECO:0000256" key="1">
    <source>
        <dbReference type="SAM" id="SignalP"/>
    </source>
</evidence>
<comment type="caution">
    <text evidence="2">The sequence shown here is derived from an EMBL/GenBank/DDBJ whole genome shotgun (WGS) entry which is preliminary data.</text>
</comment>
<gene>
    <name evidence="2" type="ORF">HJG63_012231</name>
</gene>
<organism evidence="2 3">
    <name type="scientific">Rousettus aegyptiacus</name>
    <name type="common">Egyptian fruit bat</name>
    <name type="synonym">Pteropus aegyptiacus</name>
    <dbReference type="NCBI Taxonomy" id="9407"/>
    <lineage>
        <taxon>Eukaryota</taxon>
        <taxon>Metazoa</taxon>
        <taxon>Chordata</taxon>
        <taxon>Craniata</taxon>
        <taxon>Vertebrata</taxon>
        <taxon>Euteleostomi</taxon>
        <taxon>Mammalia</taxon>
        <taxon>Eutheria</taxon>
        <taxon>Laurasiatheria</taxon>
        <taxon>Chiroptera</taxon>
        <taxon>Yinpterochiroptera</taxon>
        <taxon>Pteropodoidea</taxon>
        <taxon>Pteropodidae</taxon>
        <taxon>Rousettinae</taxon>
        <taxon>Rousettus</taxon>
    </lineage>
</organism>
<evidence type="ECO:0000313" key="3">
    <source>
        <dbReference type="Proteomes" id="UP000593571"/>
    </source>
</evidence>
<proteinExistence type="predicted"/>
<accession>A0A7J8F174</accession>
<dbReference type="AlphaFoldDB" id="A0A7J8F174"/>
<name>A0A7J8F174_ROUAE</name>
<reference evidence="2 3" key="1">
    <citation type="journal article" date="2020" name="Nature">
        <title>Six reference-quality genomes reveal evolution of bat adaptations.</title>
        <authorList>
            <person name="Jebb D."/>
            <person name="Huang Z."/>
            <person name="Pippel M."/>
            <person name="Hughes G.M."/>
            <person name="Lavrichenko K."/>
            <person name="Devanna P."/>
            <person name="Winkler S."/>
            <person name="Jermiin L.S."/>
            <person name="Skirmuntt E.C."/>
            <person name="Katzourakis A."/>
            <person name="Burkitt-Gray L."/>
            <person name="Ray D.A."/>
            <person name="Sullivan K.A.M."/>
            <person name="Roscito J.G."/>
            <person name="Kirilenko B.M."/>
            <person name="Davalos L.M."/>
            <person name="Corthals A.P."/>
            <person name="Power M.L."/>
            <person name="Jones G."/>
            <person name="Ransome R.D."/>
            <person name="Dechmann D.K.N."/>
            <person name="Locatelli A.G."/>
            <person name="Puechmaille S.J."/>
            <person name="Fedrigo O."/>
            <person name="Jarvis E.D."/>
            <person name="Hiller M."/>
            <person name="Vernes S.C."/>
            <person name="Myers E.W."/>
            <person name="Teeling E.C."/>
        </authorList>
    </citation>
    <scope>NUCLEOTIDE SEQUENCE [LARGE SCALE GENOMIC DNA]</scope>
    <source>
        <strain evidence="2">MRouAeg1</strain>
        <tissue evidence="2">Muscle</tissue>
    </source>
</reference>
<keyword evidence="3" id="KW-1185">Reference proteome</keyword>
<feature type="signal peptide" evidence="1">
    <location>
        <begin position="1"/>
        <end position="26"/>
    </location>
</feature>
<dbReference type="EMBL" id="JACASE010000008">
    <property type="protein sequence ID" value="KAF6441002.1"/>
    <property type="molecule type" value="Genomic_DNA"/>
</dbReference>
<sequence>MSGVLDRAWNFTPFLLFSASWSSCSTFWEVESKHVLHLKPLLCNLGSRAWQGKQDPYVCCLPETHFGLKDTHGLKAKGWKRIYHGNGNEKQSGVAILTPDKTEFKTKAITIDKEGPSNLISGYLFDENENITLKGHVHPYVHCGIIYNS</sequence>